<feature type="region of interest" description="Disordered" evidence="1">
    <location>
        <begin position="1"/>
        <end position="28"/>
    </location>
</feature>
<accession>A0ABN3J1X7</accession>
<comment type="caution">
    <text evidence="3">The sequence shown here is derived from an EMBL/GenBank/DDBJ whole genome shotgun (WGS) entry which is preliminary data.</text>
</comment>
<keyword evidence="2" id="KW-1133">Transmembrane helix</keyword>
<feature type="transmembrane region" description="Helical" evidence="2">
    <location>
        <begin position="30"/>
        <end position="48"/>
    </location>
</feature>
<evidence type="ECO:0000313" key="3">
    <source>
        <dbReference type="EMBL" id="GAA2418541.1"/>
    </source>
</evidence>
<gene>
    <name evidence="3" type="ORF">GCM10010420_56370</name>
</gene>
<keyword evidence="2" id="KW-0812">Transmembrane</keyword>
<proteinExistence type="predicted"/>
<evidence type="ECO:0000256" key="1">
    <source>
        <dbReference type="SAM" id="MobiDB-lite"/>
    </source>
</evidence>
<feature type="transmembrane region" description="Helical" evidence="2">
    <location>
        <begin position="54"/>
        <end position="74"/>
    </location>
</feature>
<organism evidence="3 4">
    <name type="scientific">Streptomyces glaucosporus</name>
    <dbReference type="NCBI Taxonomy" id="284044"/>
    <lineage>
        <taxon>Bacteria</taxon>
        <taxon>Bacillati</taxon>
        <taxon>Actinomycetota</taxon>
        <taxon>Actinomycetes</taxon>
        <taxon>Kitasatosporales</taxon>
        <taxon>Streptomycetaceae</taxon>
        <taxon>Streptomyces</taxon>
    </lineage>
</organism>
<dbReference type="RefSeq" id="WP_344633974.1">
    <property type="nucleotide sequence ID" value="NZ_BAAATJ010000045.1"/>
</dbReference>
<name>A0ABN3J1X7_9ACTN</name>
<dbReference type="Proteomes" id="UP001500058">
    <property type="component" value="Unassembled WGS sequence"/>
</dbReference>
<keyword evidence="4" id="KW-1185">Reference proteome</keyword>
<keyword evidence="2" id="KW-0472">Membrane</keyword>
<reference evidence="3 4" key="1">
    <citation type="journal article" date="2019" name="Int. J. Syst. Evol. Microbiol.">
        <title>The Global Catalogue of Microorganisms (GCM) 10K type strain sequencing project: providing services to taxonomists for standard genome sequencing and annotation.</title>
        <authorList>
            <consortium name="The Broad Institute Genomics Platform"/>
            <consortium name="The Broad Institute Genome Sequencing Center for Infectious Disease"/>
            <person name="Wu L."/>
            <person name="Ma J."/>
        </authorList>
    </citation>
    <scope>NUCLEOTIDE SEQUENCE [LARGE SCALE GENOMIC DNA]</scope>
    <source>
        <strain evidence="3 4">JCM 6921</strain>
    </source>
</reference>
<evidence type="ECO:0000313" key="4">
    <source>
        <dbReference type="Proteomes" id="UP001500058"/>
    </source>
</evidence>
<evidence type="ECO:0000256" key="2">
    <source>
        <dbReference type="SAM" id="Phobius"/>
    </source>
</evidence>
<feature type="compositionally biased region" description="Polar residues" evidence="1">
    <location>
        <begin position="1"/>
        <end position="11"/>
    </location>
</feature>
<sequence length="79" mass="8530">MTMTEPTNPSQIPEPTPPRIPDPDPGRDRLLHRLVTGVLALALLGYVFHQHPTVRETAVAVGGVGPFLLASVLATRGRR</sequence>
<dbReference type="EMBL" id="BAAATJ010000045">
    <property type="protein sequence ID" value="GAA2418541.1"/>
    <property type="molecule type" value="Genomic_DNA"/>
</dbReference>
<protein>
    <submittedName>
        <fullName evidence="3">Uncharacterized protein</fullName>
    </submittedName>
</protein>